<evidence type="ECO:0000259" key="2">
    <source>
        <dbReference type="Pfam" id="PF23494"/>
    </source>
</evidence>
<feature type="transmembrane region" description="Helical" evidence="1">
    <location>
        <begin position="63"/>
        <end position="83"/>
    </location>
</feature>
<dbReference type="EMBL" id="BAAAOB010000001">
    <property type="protein sequence ID" value="GAA1787707.1"/>
    <property type="molecule type" value="Genomic_DNA"/>
</dbReference>
<name>A0ABP4XLN1_9MICO</name>
<keyword evidence="1" id="KW-1133">Transmembrane helix</keyword>
<dbReference type="InterPro" id="IPR057798">
    <property type="entry name" value="PH_YqeB"/>
</dbReference>
<comment type="caution">
    <text evidence="3">The sequence shown here is derived from an EMBL/GenBank/DDBJ whole genome shotgun (WGS) entry which is preliminary data.</text>
</comment>
<feature type="domain" description="YqeB PH" evidence="2">
    <location>
        <begin position="8"/>
        <end position="157"/>
    </location>
</feature>
<keyword evidence="4" id="KW-1185">Reference proteome</keyword>
<keyword evidence="1" id="KW-0472">Membrane</keyword>
<evidence type="ECO:0000313" key="3">
    <source>
        <dbReference type="EMBL" id="GAA1787707.1"/>
    </source>
</evidence>
<protein>
    <recommendedName>
        <fullName evidence="2">YqeB PH domain-containing protein</fullName>
    </recommendedName>
</protein>
<proteinExistence type="predicted"/>
<gene>
    <name evidence="3" type="ORF">GCM10009768_15930</name>
</gene>
<feature type="transmembrane region" description="Helical" evidence="1">
    <location>
        <begin position="20"/>
        <end position="43"/>
    </location>
</feature>
<dbReference type="Pfam" id="PF23494">
    <property type="entry name" value="bPH_10"/>
    <property type="match status" value="1"/>
</dbReference>
<evidence type="ECO:0000256" key="1">
    <source>
        <dbReference type="SAM" id="Phobius"/>
    </source>
</evidence>
<accession>A0ABP4XLN1</accession>
<sequence>MSAERRETVLELSPSDRVFVWVVCGGAGVALGFLLPWLLQYVAKWPIPYIEILKFLGSFDAPIMVVGRPVVLGVVGLVIAFMITHESAILRITDAEIVVQEGEDRRVIPRELVAGVYRQGGKVRIDSAGGRVLYHGDVEGGKAAVAAAFVDHGYPWENIERAEERR</sequence>
<keyword evidence="1" id="KW-0812">Transmembrane</keyword>
<reference evidence="4" key="1">
    <citation type="journal article" date="2019" name="Int. J. Syst. Evol. Microbiol.">
        <title>The Global Catalogue of Microorganisms (GCM) 10K type strain sequencing project: providing services to taxonomists for standard genome sequencing and annotation.</title>
        <authorList>
            <consortium name="The Broad Institute Genomics Platform"/>
            <consortium name="The Broad Institute Genome Sequencing Center for Infectious Disease"/>
            <person name="Wu L."/>
            <person name="Ma J."/>
        </authorList>
    </citation>
    <scope>NUCLEOTIDE SEQUENCE [LARGE SCALE GENOMIC DNA]</scope>
    <source>
        <strain evidence="4">JCM 14736</strain>
    </source>
</reference>
<evidence type="ECO:0000313" key="4">
    <source>
        <dbReference type="Proteomes" id="UP001500851"/>
    </source>
</evidence>
<dbReference type="Proteomes" id="UP001500851">
    <property type="component" value="Unassembled WGS sequence"/>
</dbReference>
<organism evidence="3 4">
    <name type="scientific">Leucobacter iarius</name>
    <dbReference type="NCBI Taxonomy" id="333963"/>
    <lineage>
        <taxon>Bacteria</taxon>
        <taxon>Bacillati</taxon>
        <taxon>Actinomycetota</taxon>
        <taxon>Actinomycetes</taxon>
        <taxon>Micrococcales</taxon>
        <taxon>Microbacteriaceae</taxon>
        <taxon>Leucobacter</taxon>
    </lineage>
</organism>
<dbReference type="RefSeq" id="WP_344031217.1">
    <property type="nucleotide sequence ID" value="NZ_BAAAOB010000001.1"/>
</dbReference>